<organism evidence="1 2">
    <name type="scientific">Daphnia magna</name>
    <dbReference type="NCBI Taxonomy" id="35525"/>
    <lineage>
        <taxon>Eukaryota</taxon>
        <taxon>Metazoa</taxon>
        <taxon>Ecdysozoa</taxon>
        <taxon>Arthropoda</taxon>
        <taxon>Crustacea</taxon>
        <taxon>Branchiopoda</taxon>
        <taxon>Diplostraca</taxon>
        <taxon>Cladocera</taxon>
        <taxon>Anomopoda</taxon>
        <taxon>Daphniidae</taxon>
        <taxon>Daphnia</taxon>
    </lineage>
</organism>
<dbReference type="Proteomes" id="UP001234178">
    <property type="component" value="Unassembled WGS sequence"/>
</dbReference>
<evidence type="ECO:0000313" key="1">
    <source>
        <dbReference type="EMBL" id="KAK4022176.1"/>
    </source>
</evidence>
<sequence>MCIGYTDWPSPVAPSLLESRPRTWSNMRRAWRNYHEHLPSSSCISQHLRDCLSCMTRTSLCRRQ</sequence>
<protein>
    <submittedName>
        <fullName evidence="1">Uncharacterized protein</fullName>
    </submittedName>
</protein>
<gene>
    <name evidence="1" type="ORF">OUZ56_007656</name>
</gene>
<reference evidence="1 2" key="1">
    <citation type="journal article" date="2023" name="Nucleic Acids Res.">
        <title>The hologenome of Daphnia magna reveals possible DNA methylation and microbiome-mediated evolution of the host genome.</title>
        <authorList>
            <person name="Chaturvedi A."/>
            <person name="Li X."/>
            <person name="Dhandapani V."/>
            <person name="Marshall H."/>
            <person name="Kissane S."/>
            <person name="Cuenca-Cambronero M."/>
            <person name="Asole G."/>
            <person name="Calvet F."/>
            <person name="Ruiz-Romero M."/>
            <person name="Marangio P."/>
            <person name="Guigo R."/>
            <person name="Rago D."/>
            <person name="Mirbahai L."/>
            <person name="Eastwood N."/>
            <person name="Colbourne J.K."/>
            <person name="Zhou J."/>
            <person name="Mallon E."/>
            <person name="Orsini L."/>
        </authorList>
    </citation>
    <scope>NUCLEOTIDE SEQUENCE [LARGE SCALE GENOMIC DNA]</scope>
    <source>
        <strain evidence="1">LRV0_1</strain>
    </source>
</reference>
<keyword evidence="2" id="KW-1185">Reference proteome</keyword>
<accession>A0ABR0AAL6</accession>
<name>A0ABR0AAL6_9CRUS</name>
<comment type="caution">
    <text evidence="1">The sequence shown here is derived from an EMBL/GenBank/DDBJ whole genome shotgun (WGS) entry which is preliminary data.</text>
</comment>
<evidence type="ECO:0000313" key="2">
    <source>
        <dbReference type="Proteomes" id="UP001234178"/>
    </source>
</evidence>
<proteinExistence type="predicted"/>
<dbReference type="EMBL" id="JAOYFB010000037">
    <property type="protein sequence ID" value="KAK4022176.1"/>
    <property type="molecule type" value="Genomic_DNA"/>
</dbReference>